<feature type="transmembrane region" description="Helical" evidence="1">
    <location>
        <begin position="230"/>
        <end position="252"/>
    </location>
</feature>
<keyword evidence="1" id="KW-0472">Membrane</keyword>
<protein>
    <recommendedName>
        <fullName evidence="4">HMA domain-containing protein</fullName>
    </recommendedName>
</protein>
<dbReference type="Proteomes" id="UP001472677">
    <property type="component" value="Unassembled WGS sequence"/>
</dbReference>
<dbReference type="EMBL" id="JBBPBM010000056">
    <property type="protein sequence ID" value="KAK8517215.1"/>
    <property type="molecule type" value="Genomic_DNA"/>
</dbReference>
<keyword evidence="1" id="KW-0812">Transmembrane</keyword>
<evidence type="ECO:0000313" key="2">
    <source>
        <dbReference type="EMBL" id="KAK8517215.1"/>
    </source>
</evidence>
<organism evidence="2 3">
    <name type="scientific">Hibiscus sabdariffa</name>
    <name type="common">roselle</name>
    <dbReference type="NCBI Taxonomy" id="183260"/>
    <lineage>
        <taxon>Eukaryota</taxon>
        <taxon>Viridiplantae</taxon>
        <taxon>Streptophyta</taxon>
        <taxon>Embryophyta</taxon>
        <taxon>Tracheophyta</taxon>
        <taxon>Spermatophyta</taxon>
        <taxon>Magnoliopsida</taxon>
        <taxon>eudicotyledons</taxon>
        <taxon>Gunneridae</taxon>
        <taxon>Pentapetalae</taxon>
        <taxon>rosids</taxon>
        <taxon>malvids</taxon>
        <taxon>Malvales</taxon>
        <taxon>Malvaceae</taxon>
        <taxon>Malvoideae</taxon>
        <taxon>Hibiscus</taxon>
    </lineage>
</organism>
<evidence type="ECO:0008006" key="4">
    <source>
        <dbReference type="Google" id="ProtNLM"/>
    </source>
</evidence>
<proteinExistence type="predicted"/>
<accession>A0ABR2CCJ7</accession>
<keyword evidence="3" id="KW-1185">Reference proteome</keyword>
<gene>
    <name evidence="2" type="ORF">V6N12_032411</name>
</gene>
<name>A0ABR2CCJ7_9ROSI</name>
<reference evidence="2 3" key="1">
    <citation type="journal article" date="2024" name="G3 (Bethesda)">
        <title>Genome assembly of Hibiscus sabdariffa L. provides insights into metabolisms of medicinal natural products.</title>
        <authorList>
            <person name="Kim T."/>
        </authorList>
    </citation>
    <scope>NUCLEOTIDE SEQUENCE [LARGE SCALE GENOMIC DNA]</scope>
    <source>
        <strain evidence="2">TK-2024</strain>
        <tissue evidence="2">Old leaves</tissue>
    </source>
</reference>
<comment type="caution">
    <text evidence="2">The sequence shown here is derived from an EMBL/GenBank/DDBJ whole genome shotgun (WGS) entry which is preliminary data.</text>
</comment>
<keyword evidence="1" id="KW-1133">Transmembrane helix</keyword>
<sequence>MVLKVDLQCDRCRKEVKKVLCKFPGKNATSGIPKVHASRAIVFRSHSPRAMKTVGRKSVALGVEVVAAKAARVMGGSAGIVPLAPAWLRVKGAVAPLAADAAATGLGHRVKGAVALLVADAVAAATGLGHRAKGAAACRVVGAVVVDTDTTIAGVVVKGAAAIVAVGATVVAAATFAMGAVCRLRVGGAATSGAAELVADHVVVEGVAIVNRERQVIVQSCEVDWRVDNVFYFLSALAWLGLAWLGHVCFLLSL</sequence>
<evidence type="ECO:0000313" key="3">
    <source>
        <dbReference type="Proteomes" id="UP001472677"/>
    </source>
</evidence>
<evidence type="ECO:0000256" key="1">
    <source>
        <dbReference type="SAM" id="Phobius"/>
    </source>
</evidence>